<reference evidence="2" key="1">
    <citation type="submission" date="2021-02" db="EMBL/GenBank/DDBJ databases">
        <title>Comparative genomics of Ferrovum myxofaciens strains, predominant extremophile bacteria forming large biofilm stalactites in acid mine ecosystems.</title>
        <authorList>
            <person name="Burkartova K."/>
            <person name="Ridl J."/>
            <person name="Pajer P."/>
            <person name="Falteisek L."/>
        </authorList>
    </citation>
    <scope>NUCLEOTIDE SEQUENCE</scope>
    <source>
        <strain evidence="2">MI1III</strain>
    </source>
</reference>
<protein>
    <submittedName>
        <fullName evidence="2">Uncharacterized protein</fullName>
    </submittedName>
</protein>
<accession>A0A9E6MWL8</accession>
<name>A0A9E6MWL8_9PROT</name>
<gene>
    <name evidence="2" type="ORF">JZL65_00930</name>
</gene>
<dbReference type="AlphaFoldDB" id="A0A9E6MWL8"/>
<organism evidence="2 3">
    <name type="scientific">Ferrovum myxofaciens</name>
    <dbReference type="NCBI Taxonomy" id="416213"/>
    <lineage>
        <taxon>Bacteria</taxon>
        <taxon>Pseudomonadati</taxon>
        <taxon>Pseudomonadota</taxon>
        <taxon>Betaproteobacteria</taxon>
        <taxon>Ferrovales</taxon>
        <taxon>Ferrovaceae</taxon>
        <taxon>Ferrovum</taxon>
    </lineage>
</organism>
<sequence>MLFLLVVGLFHAFWSRVAERKEKKARRERNGPKSKNGAASAQGYRALPRFFDGAGTVGLK</sequence>
<proteinExistence type="predicted"/>
<dbReference type="Proteomes" id="UP000683551">
    <property type="component" value="Chromosome"/>
</dbReference>
<evidence type="ECO:0000313" key="2">
    <source>
        <dbReference type="EMBL" id="QWY77683.1"/>
    </source>
</evidence>
<dbReference type="RefSeq" id="WP_062188409.1">
    <property type="nucleotide sequence ID" value="NZ_CP071137.1"/>
</dbReference>
<feature type="region of interest" description="Disordered" evidence="1">
    <location>
        <begin position="19"/>
        <end position="42"/>
    </location>
</feature>
<evidence type="ECO:0000256" key="1">
    <source>
        <dbReference type="SAM" id="MobiDB-lite"/>
    </source>
</evidence>
<evidence type="ECO:0000313" key="3">
    <source>
        <dbReference type="Proteomes" id="UP000683551"/>
    </source>
</evidence>
<dbReference type="EMBL" id="CP071137">
    <property type="protein sequence ID" value="QWY77683.1"/>
    <property type="molecule type" value="Genomic_DNA"/>
</dbReference>